<protein>
    <recommendedName>
        <fullName evidence="11 14">Nucleoside diphosphate kinase</fullName>
        <shortName evidence="11">NDK</shortName>
        <shortName evidence="11">NDP kinase</shortName>
        <ecNumber evidence="11 14">2.7.4.6</ecNumber>
    </recommendedName>
    <alternativeName>
        <fullName evidence="11">Nucleoside-2-P kinase</fullName>
    </alternativeName>
</protein>
<sequence>MNEITLSILKPDAVSKNITGSINKMIEDIGLKIVAQKMVLLNEKLVKKFYDIHKDKPFFDDLVNYMLQGPVVLQVLSGDNAVIKYRNLMGATNPKDAAAGTIRATFSKSIDANTVHGSDSIENAAKEIDLFFKKSEIFT</sequence>
<dbReference type="InterPro" id="IPR001564">
    <property type="entry name" value="Nucleoside_diP_kinase"/>
</dbReference>
<comment type="caution">
    <text evidence="16">The sequence shown here is derived from an EMBL/GenBank/DDBJ whole genome shotgun (WGS) entry which is preliminary data.</text>
</comment>
<dbReference type="PROSITE" id="PS51374">
    <property type="entry name" value="NDPK_LIKE"/>
    <property type="match status" value="1"/>
</dbReference>
<dbReference type="SMART" id="SM00562">
    <property type="entry name" value="NDK"/>
    <property type="match status" value="1"/>
</dbReference>
<dbReference type="PROSITE" id="PS00469">
    <property type="entry name" value="NDPK"/>
    <property type="match status" value="1"/>
</dbReference>
<keyword evidence="2 11" id="KW-0963">Cytoplasm</keyword>
<evidence type="ECO:0000256" key="8">
    <source>
        <dbReference type="ARBA" id="ARBA00022840"/>
    </source>
</evidence>
<dbReference type="PRINTS" id="PR01243">
    <property type="entry name" value="NUCDPKINASE"/>
</dbReference>
<evidence type="ECO:0000256" key="10">
    <source>
        <dbReference type="ARBA" id="ARBA00023080"/>
    </source>
</evidence>
<evidence type="ECO:0000256" key="7">
    <source>
        <dbReference type="ARBA" id="ARBA00022777"/>
    </source>
</evidence>
<keyword evidence="6 11" id="KW-0547">Nucleotide-binding</keyword>
<dbReference type="EMBL" id="CAWVOK010000033">
    <property type="protein sequence ID" value="CAK8163520.1"/>
    <property type="molecule type" value="Genomic_DNA"/>
</dbReference>
<comment type="similarity">
    <text evidence="1 11 12 13">Belongs to the NDK family.</text>
</comment>
<dbReference type="Pfam" id="PF00334">
    <property type="entry name" value="NDK"/>
    <property type="match status" value="1"/>
</dbReference>
<dbReference type="Gene3D" id="3.30.70.141">
    <property type="entry name" value="Nucleoside diphosphate kinase-like domain"/>
    <property type="match status" value="1"/>
</dbReference>
<evidence type="ECO:0000256" key="4">
    <source>
        <dbReference type="ARBA" id="ARBA00022679"/>
    </source>
</evidence>
<proteinExistence type="inferred from homology"/>
<evidence type="ECO:0000256" key="1">
    <source>
        <dbReference type="ARBA" id="ARBA00008142"/>
    </source>
</evidence>
<keyword evidence="3 11" id="KW-0597">Phosphoprotein</keyword>
<evidence type="ECO:0000313" key="16">
    <source>
        <dbReference type="EMBL" id="CAK8163520.1"/>
    </source>
</evidence>
<evidence type="ECO:0000259" key="15">
    <source>
        <dbReference type="SMART" id="SM00562"/>
    </source>
</evidence>
<evidence type="ECO:0000313" key="17">
    <source>
        <dbReference type="Proteomes" id="UP001314181"/>
    </source>
</evidence>
<feature type="domain" description="Nucleoside diphosphate kinase-like" evidence="15">
    <location>
        <begin position="2"/>
        <end position="139"/>
    </location>
</feature>
<evidence type="ECO:0000256" key="14">
    <source>
        <dbReference type="RuleBase" id="RU004013"/>
    </source>
</evidence>
<dbReference type="PANTHER" id="PTHR46161:SF3">
    <property type="entry name" value="NUCLEOSIDE DIPHOSPHATE KINASE DDB_G0292928-RELATED"/>
    <property type="match status" value="1"/>
</dbReference>
<keyword evidence="10 11" id="KW-0546">Nucleotide metabolism</keyword>
<comment type="cofactor">
    <cofactor evidence="11">
        <name>Mg(2+)</name>
        <dbReference type="ChEBI" id="CHEBI:18420"/>
    </cofactor>
</comment>
<keyword evidence="5 11" id="KW-0479">Metal-binding</keyword>
<keyword evidence="4 11" id="KW-0808">Transferase</keyword>
<feature type="binding site" evidence="11 12">
    <location>
        <position position="103"/>
    </location>
    <ligand>
        <name>ATP</name>
        <dbReference type="ChEBI" id="CHEBI:30616"/>
    </ligand>
</feature>
<keyword evidence="9 11" id="KW-0460">Magnesium</keyword>
<dbReference type="SUPFAM" id="SSF54919">
    <property type="entry name" value="Nucleoside diphosphate kinase, NDK"/>
    <property type="match status" value="1"/>
</dbReference>
<comment type="function">
    <text evidence="11">Major role in the synthesis of nucleoside triphosphates other than ATP. The ATP gamma phosphate is transferred to the NDP beta phosphate via a ping-pong mechanism, using a phosphorylated active-site intermediate.</text>
</comment>
<gene>
    <name evidence="11 16" type="primary">ndk</name>
    <name evidence="16" type="ORF">CAXC1_70044</name>
</gene>
<evidence type="ECO:0000256" key="9">
    <source>
        <dbReference type="ARBA" id="ARBA00022842"/>
    </source>
</evidence>
<organism evidence="16 17">
    <name type="scientific">Candidatus Xenohaliotis californiensis</name>
    <dbReference type="NCBI Taxonomy" id="84677"/>
    <lineage>
        <taxon>Bacteria</taxon>
        <taxon>Pseudomonadati</taxon>
        <taxon>Pseudomonadota</taxon>
        <taxon>Alphaproteobacteria</taxon>
        <taxon>Rickettsiales</taxon>
        <taxon>Anaplasmataceae</taxon>
        <taxon>Candidatus Xenohaliotis</taxon>
    </lineage>
</organism>
<comment type="catalytic activity">
    <reaction evidence="11">
        <text>a ribonucleoside 5'-diphosphate + ATP = a ribonucleoside 5'-triphosphate + ADP</text>
        <dbReference type="Rhea" id="RHEA:18113"/>
        <dbReference type="ChEBI" id="CHEBI:30616"/>
        <dbReference type="ChEBI" id="CHEBI:57930"/>
        <dbReference type="ChEBI" id="CHEBI:61557"/>
        <dbReference type="ChEBI" id="CHEBI:456216"/>
        <dbReference type="EC" id="2.7.4.6"/>
    </reaction>
</comment>
<evidence type="ECO:0000256" key="13">
    <source>
        <dbReference type="RuleBase" id="RU004011"/>
    </source>
</evidence>
<feature type="binding site" evidence="11 12">
    <location>
        <position position="58"/>
    </location>
    <ligand>
        <name>ATP</name>
        <dbReference type="ChEBI" id="CHEBI:30616"/>
    </ligand>
</feature>
<name>A0ABP0EU84_9RICK</name>
<dbReference type="HAMAP" id="MF_00451">
    <property type="entry name" value="NDP_kinase"/>
    <property type="match status" value="1"/>
</dbReference>
<dbReference type="RefSeq" id="WP_338364800.1">
    <property type="nucleotide sequence ID" value="NZ_CAWVOK010000033.1"/>
</dbReference>
<dbReference type="InterPro" id="IPR036850">
    <property type="entry name" value="NDK-like_dom_sf"/>
</dbReference>
<dbReference type="CDD" id="cd04413">
    <property type="entry name" value="NDPk_I"/>
    <property type="match status" value="1"/>
</dbReference>
<comment type="subcellular location">
    <subcellularLocation>
        <location evidence="11">Cytoplasm</location>
    </subcellularLocation>
</comment>
<feature type="binding site" evidence="11 12">
    <location>
        <position position="113"/>
    </location>
    <ligand>
        <name>ATP</name>
        <dbReference type="ChEBI" id="CHEBI:30616"/>
    </ligand>
</feature>
<feature type="binding site" evidence="11 12">
    <location>
        <position position="86"/>
    </location>
    <ligand>
        <name>ATP</name>
        <dbReference type="ChEBI" id="CHEBI:30616"/>
    </ligand>
</feature>
<feature type="binding site" evidence="11 12">
    <location>
        <position position="92"/>
    </location>
    <ligand>
        <name>ATP</name>
        <dbReference type="ChEBI" id="CHEBI:30616"/>
    </ligand>
</feature>
<reference evidence="16 17" key="1">
    <citation type="submission" date="2024-01" db="EMBL/GenBank/DDBJ databases">
        <authorList>
            <person name="Kunselman E."/>
        </authorList>
    </citation>
    <scope>NUCLEOTIDE SEQUENCE [LARGE SCALE GENOMIC DNA]</scope>
    <source>
        <strain evidence="16">2 abalone samples</strain>
    </source>
</reference>
<feature type="binding site" evidence="11 12">
    <location>
        <position position="10"/>
    </location>
    <ligand>
        <name>ATP</name>
        <dbReference type="ChEBI" id="CHEBI:30616"/>
    </ligand>
</feature>
<keyword evidence="8 11" id="KW-0067">ATP-binding</keyword>
<evidence type="ECO:0000256" key="5">
    <source>
        <dbReference type="ARBA" id="ARBA00022723"/>
    </source>
</evidence>
<evidence type="ECO:0000256" key="3">
    <source>
        <dbReference type="ARBA" id="ARBA00022553"/>
    </source>
</evidence>
<comment type="subunit">
    <text evidence="11">Homotetramer.</text>
</comment>
<dbReference type="InterPro" id="IPR023005">
    <property type="entry name" value="Nucleoside_diP_kinase_AS"/>
</dbReference>
<keyword evidence="7 11" id="KW-0418">Kinase</keyword>
<dbReference type="GO" id="GO:0004550">
    <property type="term" value="F:nucleoside diphosphate kinase activity"/>
    <property type="evidence" value="ECO:0007669"/>
    <property type="project" value="UniProtKB-EC"/>
</dbReference>
<dbReference type="NCBIfam" id="NF001908">
    <property type="entry name" value="PRK00668.1"/>
    <property type="match status" value="1"/>
</dbReference>
<evidence type="ECO:0000256" key="6">
    <source>
        <dbReference type="ARBA" id="ARBA00022741"/>
    </source>
</evidence>
<feature type="active site" description="Pros-phosphohistidine intermediate" evidence="11 12">
    <location>
        <position position="116"/>
    </location>
</feature>
<dbReference type="PANTHER" id="PTHR46161">
    <property type="entry name" value="NUCLEOSIDE DIPHOSPHATE KINASE"/>
    <property type="match status" value="1"/>
</dbReference>
<keyword evidence="17" id="KW-1185">Reference proteome</keyword>
<comment type="catalytic activity">
    <reaction evidence="11 14">
        <text>a 2'-deoxyribonucleoside 5'-diphosphate + ATP = a 2'-deoxyribonucleoside 5'-triphosphate + ADP</text>
        <dbReference type="Rhea" id="RHEA:44640"/>
        <dbReference type="ChEBI" id="CHEBI:30616"/>
        <dbReference type="ChEBI" id="CHEBI:61560"/>
        <dbReference type="ChEBI" id="CHEBI:73316"/>
        <dbReference type="ChEBI" id="CHEBI:456216"/>
        <dbReference type="EC" id="2.7.4.6"/>
    </reaction>
</comment>
<evidence type="ECO:0000256" key="12">
    <source>
        <dbReference type="PROSITE-ProRule" id="PRU00706"/>
    </source>
</evidence>
<dbReference type="Proteomes" id="UP001314181">
    <property type="component" value="Unassembled WGS sequence"/>
</dbReference>
<evidence type="ECO:0000256" key="2">
    <source>
        <dbReference type="ARBA" id="ARBA00022490"/>
    </source>
</evidence>
<evidence type="ECO:0000256" key="11">
    <source>
        <dbReference type="HAMAP-Rule" id="MF_00451"/>
    </source>
</evidence>
<dbReference type="EC" id="2.7.4.6" evidence="11 14"/>
<dbReference type="InterPro" id="IPR034907">
    <property type="entry name" value="NDK-like_dom"/>
</dbReference>
<accession>A0ABP0EU84</accession>